<evidence type="ECO:0000256" key="3">
    <source>
        <dbReference type="SAM" id="MobiDB-lite"/>
    </source>
</evidence>
<dbReference type="GO" id="GO:0043161">
    <property type="term" value="P:proteasome-mediated ubiquitin-dependent protein catabolic process"/>
    <property type="evidence" value="ECO:0007669"/>
    <property type="project" value="TreeGrafter"/>
</dbReference>
<dbReference type="InterPro" id="IPR002035">
    <property type="entry name" value="VWF_A"/>
</dbReference>
<feature type="region of interest" description="Disordered" evidence="3">
    <location>
        <begin position="226"/>
        <end position="248"/>
    </location>
</feature>
<keyword evidence="2" id="KW-0647">Proteasome</keyword>
<comment type="similarity">
    <text evidence="1">Belongs to the proteasome subunit S5A family.</text>
</comment>
<reference evidence="6" key="1">
    <citation type="journal article" date="2018" name="Nat. Microbiol.">
        <title>Leveraging single-cell genomics to expand the fungal tree of life.</title>
        <authorList>
            <person name="Ahrendt S.R."/>
            <person name="Quandt C.A."/>
            <person name="Ciobanu D."/>
            <person name="Clum A."/>
            <person name="Salamov A."/>
            <person name="Andreopoulos B."/>
            <person name="Cheng J.F."/>
            <person name="Woyke T."/>
            <person name="Pelin A."/>
            <person name="Henrissat B."/>
            <person name="Reynolds N.K."/>
            <person name="Benny G.L."/>
            <person name="Smith M.E."/>
            <person name="James T.Y."/>
            <person name="Grigoriev I.V."/>
        </authorList>
    </citation>
    <scope>NUCLEOTIDE SEQUENCE [LARGE SCALE GENOMIC DNA]</scope>
    <source>
        <strain evidence="6">ATCC 52028</strain>
    </source>
</reference>
<dbReference type="STRING" id="1555241.A0A4P9X3A0"/>
<dbReference type="GO" id="GO:0036435">
    <property type="term" value="F:K48-linked polyubiquitin modification-dependent protein binding"/>
    <property type="evidence" value="ECO:0007669"/>
    <property type="project" value="UniProtKB-ARBA"/>
</dbReference>
<feature type="compositionally biased region" description="Gly residues" evidence="3">
    <location>
        <begin position="237"/>
        <end position="248"/>
    </location>
</feature>
<dbReference type="Pfam" id="PF13519">
    <property type="entry name" value="VWA_2"/>
    <property type="match status" value="1"/>
</dbReference>
<dbReference type="SMART" id="SM00327">
    <property type="entry name" value="VWA"/>
    <property type="match status" value="1"/>
</dbReference>
<dbReference type="GO" id="GO:0005829">
    <property type="term" value="C:cytosol"/>
    <property type="evidence" value="ECO:0007669"/>
    <property type="project" value="TreeGrafter"/>
</dbReference>
<evidence type="ECO:0000313" key="5">
    <source>
        <dbReference type="EMBL" id="RKO99492.1"/>
    </source>
</evidence>
<feature type="non-terminal residue" evidence="5">
    <location>
        <position position="1"/>
    </location>
</feature>
<sequence>ISLDNSEWMRNGDYTPSRLEAQSDAVNLLFNVKTQTNPENTVGLMTMGGASPKVDVTLTRDVGKILSALHNIQISGSCTMSNGIQIAQLVLKYRQNKNQRQRIVVFVGSPVAEDEATLVRLGKKLKKNNVAVDVVNFGEEADNTAKLEAFVAAVSSSDNSHLVSVPPGPHLLSDMLLASPIIEGGEGTAAAAAAAGAGFEFGVDPSLDPELALALRISMEEEKARQEAAAGKVKSAGGEGGAASGSGE</sequence>
<evidence type="ECO:0000256" key="1">
    <source>
        <dbReference type="ARBA" id="ARBA00005574"/>
    </source>
</evidence>
<dbReference type="InterPro" id="IPR036465">
    <property type="entry name" value="vWFA_dom_sf"/>
</dbReference>
<accession>A0A4P9X3A0</accession>
<dbReference type="Gene3D" id="3.40.50.410">
    <property type="entry name" value="von Willebrand factor, type A domain"/>
    <property type="match status" value="1"/>
</dbReference>
<evidence type="ECO:0000256" key="2">
    <source>
        <dbReference type="ARBA" id="ARBA00022942"/>
    </source>
</evidence>
<dbReference type="PANTHER" id="PTHR10223">
    <property type="entry name" value="26S PROTEASOME NON-ATPASE REGULATORY SUBUNIT 4"/>
    <property type="match status" value="1"/>
</dbReference>
<dbReference type="InterPro" id="IPR003903">
    <property type="entry name" value="UIM_dom"/>
</dbReference>
<feature type="compositionally biased region" description="Low complexity" evidence="3">
    <location>
        <begin position="227"/>
        <end position="236"/>
    </location>
</feature>
<evidence type="ECO:0000313" key="6">
    <source>
        <dbReference type="Proteomes" id="UP000274922"/>
    </source>
</evidence>
<dbReference type="GO" id="GO:0008540">
    <property type="term" value="C:proteasome regulatory particle, base subcomplex"/>
    <property type="evidence" value="ECO:0007669"/>
    <property type="project" value="TreeGrafter"/>
</dbReference>
<name>A0A4P9X3A0_9FUNG</name>
<dbReference type="OrthoDB" id="1731724at2759"/>
<dbReference type="Gene3D" id="1.10.287.3990">
    <property type="match status" value="1"/>
</dbReference>
<dbReference type="CDD" id="cd01452">
    <property type="entry name" value="VWA_26S_proteasome_subunit"/>
    <property type="match status" value="1"/>
</dbReference>
<dbReference type="GO" id="GO:0005634">
    <property type="term" value="C:nucleus"/>
    <property type="evidence" value="ECO:0007669"/>
    <property type="project" value="TreeGrafter"/>
</dbReference>
<organism evidence="5 6">
    <name type="scientific">Caulochytrium protostelioides</name>
    <dbReference type="NCBI Taxonomy" id="1555241"/>
    <lineage>
        <taxon>Eukaryota</taxon>
        <taxon>Fungi</taxon>
        <taxon>Fungi incertae sedis</taxon>
        <taxon>Chytridiomycota</taxon>
        <taxon>Chytridiomycota incertae sedis</taxon>
        <taxon>Chytridiomycetes</taxon>
        <taxon>Caulochytriales</taxon>
        <taxon>Caulochytriaceae</taxon>
        <taxon>Caulochytrium</taxon>
    </lineage>
</organism>
<dbReference type="SUPFAM" id="SSF53300">
    <property type="entry name" value="vWA-like"/>
    <property type="match status" value="1"/>
</dbReference>
<dbReference type="EMBL" id="ML014281">
    <property type="protein sequence ID" value="RKO99492.1"/>
    <property type="molecule type" value="Genomic_DNA"/>
</dbReference>
<dbReference type="Proteomes" id="UP000274922">
    <property type="component" value="Unassembled WGS sequence"/>
</dbReference>
<evidence type="ECO:0000259" key="4">
    <source>
        <dbReference type="PROSITE" id="PS50234"/>
    </source>
</evidence>
<dbReference type="InterPro" id="IPR027040">
    <property type="entry name" value="PSMD4"/>
</dbReference>
<feature type="domain" description="VWFA" evidence="4">
    <location>
        <begin position="1"/>
        <end position="181"/>
    </location>
</feature>
<gene>
    <name evidence="5" type="ORF">CXG81DRAFT_6682</name>
</gene>
<dbReference type="PANTHER" id="PTHR10223:SF0">
    <property type="entry name" value="26S PROTEASOME NON-ATPASE REGULATORY SUBUNIT 4"/>
    <property type="match status" value="1"/>
</dbReference>
<protein>
    <recommendedName>
        <fullName evidence="4">VWFA domain-containing protein</fullName>
    </recommendedName>
</protein>
<dbReference type="PROSITE" id="PS50330">
    <property type="entry name" value="UIM"/>
    <property type="match status" value="1"/>
</dbReference>
<feature type="non-terminal residue" evidence="5">
    <location>
        <position position="248"/>
    </location>
</feature>
<dbReference type="PROSITE" id="PS50234">
    <property type="entry name" value="VWFA"/>
    <property type="match status" value="1"/>
</dbReference>
<dbReference type="FunFam" id="3.40.50.410:FF:000005">
    <property type="entry name" value="26S proteasome non-ATPase regulatory subunit 4"/>
    <property type="match status" value="1"/>
</dbReference>
<proteinExistence type="inferred from homology"/>
<dbReference type="AlphaFoldDB" id="A0A4P9X3A0"/>
<keyword evidence="6" id="KW-1185">Reference proteome</keyword>